<protein>
    <submittedName>
        <fullName evidence="2">Uncharacterized protein</fullName>
    </submittedName>
</protein>
<reference evidence="3" key="1">
    <citation type="journal article" date="2016" name="Nat. Biotechnol.">
        <title>Sequencing wild and cultivated cassava and related species reveals extensive interspecific hybridization and genetic diversity.</title>
        <authorList>
            <person name="Bredeson J.V."/>
            <person name="Lyons J.B."/>
            <person name="Prochnik S.E."/>
            <person name="Wu G.A."/>
            <person name="Ha C.M."/>
            <person name="Edsinger-Gonzales E."/>
            <person name="Grimwood J."/>
            <person name="Schmutz J."/>
            <person name="Rabbi I.Y."/>
            <person name="Egesi C."/>
            <person name="Nauluvula P."/>
            <person name="Lebot V."/>
            <person name="Ndunguru J."/>
            <person name="Mkamilo G."/>
            <person name="Bart R.S."/>
            <person name="Setter T.L."/>
            <person name="Gleadow R.M."/>
            <person name="Kulakow P."/>
            <person name="Ferguson M.E."/>
            <person name="Rounsley S."/>
            <person name="Rokhsar D.S."/>
        </authorList>
    </citation>
    <scope>NUCLEOTIDE SEQUENCE [LARGE SCALE GENOMIC DNA]</scope>
    <source>
        <strain evidence="3">cv. AM560-2</strain>
    </source>
</reference>
<accession>A0A2C9W8Y8</accession>
<feature type="compositionally biased region" description="Basic and acidic residues" evidence="1">
    <location>
        <begin position="380"/>
        <end position="394"/>
    </location>
</feature>
<evidence type="ECO:0000313" key="3">
    <source>
        <dbReference type="Proteomes" id="UP000091857"/>
    </source>
</evidence>
<comment type="caution">
    <text evidence="2">The sequence shown here is derived from an EMBL/GenBank/DDBJ whole genome shotgun (WGS) entry which is preliminary data.</text>
</comment>
<dbReference type="AlphaFoldDB" id="A0A2C9W8Y8"/>
<dbReference type="Gramene" id="Manes.03G195600.2.v8.1">
    <property type="protein sequence ID" value="Manes.03G195600.2.v8.1.CDS"/>
    <property type="gene ID" value="Manes.03G195600.v8.1"/>
</dbReference>
<dbReference type="PANTHER" id="PTHR34962">
    <property type="entry name" value="EMBRYO DEFECTIVE 1703-RELATED"/>
    <property type="match status" value="1"/>
</dbReference>
<dbReference type="Proteomes" id="UP000091857">
    <property type="component" value="Chromosome 3"/>
</dbReference>
<name>A0A2C9W8Y8_MANES</name>
<evidence type="ECO:0000256" key="1">
    <source>
        <dbReference type="SAM" id="MobiDB-lite"/>
    </source>
</evidence>
<feature type="compositionally biased region" description="Basic and acidic residues" evidence="1">
    <location>
        <begin position="345"/>
        <end position="356"/>
    </location>
</feature>
<keyword evidence="3" id="KW-1185">Reference proteome</keyword>
<dbReference type="OrthoDB" id="1894577at2759"/>
<dbReference type="Gramene" id="Manes.03G195600.3.v8.1">
    <property type="protein sequence ID" value="Manes.03G195600.3.v8.1.CDS"/>
    <property type="gene ID" value="Manes.03G195600.v8.1"/>
</dbReference>
<proteinExistence type="predicted"/>
<evidence type="ECO:0000313" key="2">
    <source>
        <dbReference type="EMBL" id="OAY56003.1"/>
    </source>
</evidence>
<dbReference type="STRING" id="3983.A0A2C9W8Y8"/>
<feature type="compositionally biased region" description="Low complexity" evidence="1">
    <location>
        <begin position="407"/>
        <end position="416"/>
    </location>
</feature>
<feature type="compositionally biased region" description="Polar residues" evidence="1">
    <location>
        <begin position="291"/>
        <end position="324"/>
    </location>
</feature>
<gene>
    <name evidence="2" type="ORF">MANES_03G195600v8</name>
</gene>
<sequence length="559" mass="61786">MASAYRAIFSFHAPPKITSGTVYRHRLSCLASSVPAPFPSKRTNRKNHLRPKIHKTLTKPLTPAPLPHIVPVEHTIPIPIPLPPANDAVLDAPWGEISSGSLLAEETDRFEEFGVSETIGAAGQYSCIVGKFSAKSLMKFCGYLVGVTICAVWVLGNSSSSKKEVRLNNLDSKGRIFLNGNNVAYFDGTDQEEKISEIRAMAREAREKEKRGRKEGNEESDIEKEIGERLVKLEKRLNSKKEKLPESFMNYLGLFGNDDDDDDEGLSENSLDPKEDLKALMFKKKFKFKSPSMNSRNSPKGFSGSSSINGSYPNGESTSSNSGTMKIDGGMKAAGVQLNSSKGGNKLEKEKEDLPKELQSGTDQKTRKGRLSSEVTKSWKSRDLEKQKSLRLTKENQQTTTNLDVPSSSRRNSSSNTGKRPVANKVGDKKSAVQTNLWWLKLPYALAILMRRGSEKEEPAGLYALRTPYQAGDQACTVAFEDRGDANNFCYLLESYFEDLGDFSADIVPLSIQELHEGVKSRSKKVIVVKKGQLKLYAGQPFAEVEMALLSLIDQDQGI</sequence>
<feature type="compositionally biased region" description="Polar residues" evidence="1">
    <location>
        <begin position="395"/>
        <end position="406"/>
    </location>
</feature>
<organism evidence="2 3">
    <name type="scientific">Manihot esculenta</name>
    <name type="common">Cassava</name>
    <name type="synonym">Jatropha manihot</name>
    <dbReference type="NCBI Taxonomy" id="3983"/>
    <lineage>
        <taxon>Eukaryota</taxon>
        <taxon>Viridiplantae</taxon>
        <taxon>Streptophyta</taxon>
        <taxon>Embryophyta</taxon>
        <taxon>Tracheophyta</taxon>
        <taxon>Spermatophyta</taxon>
        <taxon>Magnoliopsida</taxon>
        <taxon>eudicotyledons</taxon>
        <taxon>Gunneridae</taxon>
        <taxon>Pentapetalae</taxon>
        <taxon>rosids</taxon>
        <taxon>fabids</taxon>
        <taxon>Malpighiales</taxon>
        <taxon>Euphorbiaceae</taxon>
        <taxon>Crotonoideae</taxon>
        <taxon>Manihoteae</taxon>
        <taxon>Manihot</taxon>
    </lineage>
</organism>
<dbReference type="OMA" id="EIQHMAR"/>
<feature type="region of interest" description="Disordered" evidence="1">
    <location>
        <begin position="289"/>
        <end position="428"/>
    </location>
</feature>
<dbReference type="PANTHER" id="PTHR34962:SF3">
    <property type="entry name" value="ABC SUBFAMILY C PROTEIN"/>
    <property type="match status" value="1"/>
</dbReference>
<dbReference type="EMBL" id="CM004389">
    <property type="protein sequence ID" value="OAY56003.1"/>
    <property type="molecule type" value="Genomic_DNA"/>
</dbReference>